<reference evidence="1" key="1">
    <citation type="journal article" date="2014" name="Front. Microbiol.">
        <title>High frequency of phylogenetically diverse reductive dehalogenase-homologous genes in deep subseafloor sedimentary metagenomes.</title>
        <authorList>
            <person name="Kawai M."/>
            <person name="Futagami T."/>
            <person name="Toyoda A."/>
            <person name="Takaki Y."/>
            <person name="Nishi S."/>
            <person name="Hori S."/>
            <person name="Arai W."/>
            <person name="Tsubouchi T."/>
            <person name="Morono Y."/>
            <person name="Uchiyama I."/>
            <person name="Ito T."/>
            <person name="Fujiyama A."/>
            <person name="Inagaki F."/>
            <person name="Takami H."/>
        </authorList>
    </citation>
    <scope>NUCLEOTIDE SEQUENCE</scope>
    <source>
        <strain evidence="1">Expedition CK06-06</strain>
    </source>
</reference>
<proteinExistence type="predicted"/>
<gene>
    <name evidence="1" type="ORF">S06H3_37752</name>
</gene>
<dbReference type="AlphaFoldDB" id="X1NGS1"/>
<protein>
    <submittedName>
        <fullName evidence="1">Uncharacterized protein</fullName>
    </submittedName>
</protein>
<organism evidence="1">
    <name type="scientific">marine sediment metagenome</name>
    <dbReference type="NCBI Taxonomy" id="412755"/>
    <lineage>
        <taxon>unclassified sequences</taxon>
        <taxon>metagenomes</taxon>
        <taxon>ecological metagenomes</taxon>
    </lineage>
</organism>
<comment type="caution">
    <text evidence="1">The sequence shown here is derived from an EMBL/GenBank/DDBJ whole genome shotgun (WGS) entry which is preliminary data.</text>
</comment>
<accession>X1NGS1</accession>
<name>X1NGS1_9ZZZZ</name>
<dbReference type="EMBL" id="BARV01022960">
    <property type="protein sequence ID" value="GAI25960.1"/>
    <property type="molecule type" value="Genomic_DNA"/>
</dbReference>
<evidence type="ECO:0000313" key="1">
    <source>
        <dbReference type="EMBL" id="GAI25960.1"/>
    </source>
</evidence>
<sequence length="43" mass="5001">MAEEKEHRRKRTLPVDEDTLEMLREYVNRGGPVGTDGRQLLFG</sequence>
<feature type="non-terminal residue" evidence="1">
    <location>
        <position position="43"/>
    </location>
</feature>